<dbReference type="Gene3D" id="3.40.50.720">
    <property type="entry name" value="NAD(P)-binding Rossmann-like Domain"/>
    <property type="match status" value="1"/>
</dbReference>
<keyword evidence="14" id="KW-1185">Reference proteome</keyword>
<comment type="subunit">
    <text evidence="11">Homodimer.</text>
</comment>
<name>A0ABT5UNE0_EUBLI</name>
<comment type="cofactor">
    <cofactor evidence="2 11">
        <name>NAD(+)</name>
        <dbReference type="ChEBI" id="CHEBI:57540"/>
    </cofactor>
</comment>
<dbReference type="PANTHER" id="PTHR43725:SF53">
    <property type="entry name" value="UDP-ARABINOSE 4-EPIMERASE 1"/>
    <property type="match status" value="1"/>
</dbReference>
<evidence type="ECO:0000313" key="13">
    <source>
        <dbReference type="EMBL" id="MDE1469057.1"/>
    </source>
</evidence>
<evidence type="ECO:0000256" key="7">
    <source>
        <dbReference type="ARBA" id="ARBA00023027"/>
    </source>
</evidence>
<keyword evidence="10 11" id="KW-0119">Carbohydrate metabolism</keyword>
<dbReference type="GO" id="GO:0003978">
    <property type="term" value="F:UDP-glucose 4-epimerase activity"/>
    <property type="evidence" value="ECO:0007669"/>
    <property type="project" value="UniProtKB-EC"/>
</dbReference>
<keyword evidence="8" id="KW-0299">Galactose metabolism</keyword>
<dbReference type="CDD" id="cd05247">
    <property type="entry name" value="UDP_G4E_1_SDR_e"/>
    <property type="match status" value="1"/>
</dbReference>
<evidence type="ECO:0000256" key="11">
    <source>
        <dbReference type="RuleBase" id="RU366046"/>
    </source>
</evidence>
<dbReference type="InterPro" id="IPR036291">
    <property type="entry name" value="NAD(P)-bd_dom_sf"/>
</dbReference>
<evidence type="ECO:0000256" key="1">
    <source>
        <dbReference type="ARBA" id="ARBA00000083"/>
    </source>
</evidence>
<keyword evidence="7 11" id="KW-0520">NAD</keyword>
<protein>
    <recommendedName>
        <fullName evidence="6 11">UDP-glucose 4-epimerase</fullName>
        <ecNumber evidence="5 11">5.1.3.2</ecNumber>
    </recommendedName>
</protein>
<comment type="caution">
    <text evidence="13">The sequence shown here is derived from an EMBL/GenBank/DDBJ whole genome shotgun (WGS) entry which is preliminary data.</text>
</comment>
<dbReference type="Proteomes" id="UP001215087">
    <property type="component" value="Unassembled WGS sequence"/>
</dbReference>
<evidence type="ECO:0000256" key="2">
    <source>
        <dbReference type="ARBA" id="ARBA00001911"/>
    </source>
</evidence>
<dbReference type="RefSeq" id="WP_227205955.1">
    <property type="nucleotide sequence ID" value="NZ_JAJCLO010000002.1"/>
</dbReference>
<gene>
    <name evidence="13" type="primary">galE</name>
    <name evidence="13" type="ORF">PTZ04_02180</name>
</gene>
<dbReference type="Pfam" id="PF01370">
    <property type="entry name" value="Epimerase"/>
    <property type="match status" value="1"/>
</dbReference>
<evidence type="ECO:0000313" key="14">
    <source>
        <dbReference type="Proteomes" id="UP001215087"/>
    </source>
</evidence>
<dbReference type="SUPFAM" id="SSF51735">
    <property type="entry name" value="NAD(P)-binding Rossmann-fold domains"/>
    <property type="match status" value="1"/>
</dbReference>
<evidence type="ECO:0000256" key="4">
    <source>
        <dbReference type="ARBA" id="ARBA00007637"/>
    </source>
</evidence>
<organism evidence="13 14">
    <name type="scientific">Eubacterium limosum</name>
    <dbReference type="NCBI Taxonomy" id="1736"/>
    <lineage>
        <taxon>Bacteria</taxon>
        <taxon>Bacillati</taxon>
        <taxon>Bacillota</taxon>
        <taxon>Clostridia</taxon>
        <taxon>Eubacteriales</taxon>
        <taxon>Eubacteriaceae</taxon>
        <taxon>Eubacterium</taxon>
    </lineage>
</organism>
<accession>A0ABT5UNE0</accession>
<evidence type="ECO:0000256" key="3">
    <source>
        <dbReference type="ARBA" id="ARBA00004947"/>
    </source>
</evidence>
<sequence length="337" mass="37519">MKILVTGGAGYIGSHAVVQLIDQGYEVVVVDNLSTGHHWAIDKRARFVKGDIRNHPLMDDLFQQEKIDAVMHFAADIVVAESETDPLKYYDNNVYGTVALLQSMLKNNVKNIIFSSTAAVYGNTEAVPVTEDIPIAPISPYGRTKAFVEQILEDCRKAYGLNYCVFRYFNVSGAHEKYPIGQAVKHNTALIPIILEVAAGERERIQVFGNDYDTKDGTGIRDFIHVVDLVDAHILGLNKLFNNESAVYNLGNGQGFTVMEMIEAARKVTGHPVPAIIIKRRAGDIAISIASSEKAKQELVWQPKYPEVEKIIETAWKFKNSLDQKEKQSDYSFEVGV</sequence>
<reference evidence="13 14" key="1">
    <citation type="submission" date="2023-02" db="EMBL/GenBank/DDBJ databases">
        <title>Comparative genome analysis of Eubacterium limosum species.</title>
        <authorList>
            <person name="Bak J.E."/>
        </authorList>
    </citation>
    <scope>NUCLEOTIDE SEQUENCE [LARGE SCALE GENOMIC DNA]</scope>
    <source>
        <strain evidence="13 14">KGMB01548</strain>
    </source>
</reference>
<evidence type="ECO:0000256" key="9">
    <source>
        <dbReference type="ARBA" id="ARBA00023235"/>
    </source>
</evidence>
<dbReference type="EC" id="5.1.3.2" evidence="5 11"/>
<evidence type="ECO:0000259" key="12">
    <source>
        <dbReference type="Pfam" id="PF01370"/>
    </source>
</evidence>
<dbReference type="EMBL" id="JAQSVD010000001">
    <property type="protein sequence ID" value="MDE1469057.1"/>
    <property type="molecule type" value="Genomic_DNA"/>
</dbReference>
<feature type="domain" description="NAD-dependent epimerase/dehydratase" evidence="12">
    <location>
        <begin position="3"/>
        <end position="251"/>
    </location>
</feature>
<comment type="pathway">
    <text evidence="3 11">Carbohydrate metabolism; galactose metabolism.</text>
</comment>
<comment type="catalytic activity">
    <reaction evidence="1 11">
        <text>UDP-alpha-D-glucose = UDP-alpha-D-galactose</text>
        <dbReference type="Rhea" id="RHEA:22168"/>
        <dbReference type="ChEBI" id="CHEBI:58885"/>
        <dbReference type="ChEBI" id="CHEBI:66914"/>
        <dbReference type="EC" id="5.1.3.2"/>
    </reaction>
</comment>
<dbReference type="NCBIfam" id="TIGR01179">
    <property type="entry name" value="galE"/>
    <property type="match status" value="1"/>
</dbReference>
<comment type="similarity">
    <text evidence="4 11">Belongs to the NAD(P)-dependent epimerase/dehydratase family.</text>
</comment>
<evidence type="ECO:0000256" key="5">
    <source>
        <dbReference type="ARBA" id="ARBA00013189"/>
    </source>
</evidence>
<dbReference type="InterPro" id="IPR001509">
    <property type="entry name" value="Epimerase_deHydtase"/>
</dbReference>
<dbReference type="PANTHER" id="PTHR43725">
    <property type="entry name" value="UDP-GLUCOSE 4-EPIMERASE"/>
    <property type="match status" value="1"/>
</dbReference>
<evidence type="ECO:0000256" key="6">
    <source>
        <dbReference type="ARBA" id="ARBA00018569"/>
    </source>
</evidence>
<evidence type="ECO:0000256" key="8">
    <source>
        <dbReference type="ARBA" id="ARBA00023144"/>
    </source>
</evidence>
<dbReference type="InterPro" id="IPR005886">
    <property type="entry name" value="UDP_G4E"/>
</dbReference>
<keyword evidence="9 11" id="KW-0413">Isomerase</keyword>
<proteinExistence type="inferred from homology"/>
<evidence type="ECO:0000256" key="10">
    <source>
        <dbReference type="ARBA" id="ARBA00023277"/>
    </source>
</evidence>
<dbReference type="Gene3D" id="3.90.25.10">
    <property type="entry name" value="UDP-galactose 4-epimerase, domain 1"/>
    <property type="match status" value="1"/>
</dbReference>